<name>A0A1I0VPG1_9BACT</name>
<evidence type="ECO:0000256" key="1">
    <source>
        <dbReference type="SAM" id="MobiDB-lite"/>
    </source>
</evidence>
<feature type="compositionally biased region" description="Polar residues" evidence="1">
    <location>
        <begin position="34"/>
        <end position="53"/>
    </location>
</feature>
<protein>
    <recommendedName>
        <fullName evidence="4">Lipoprotein</fullName>
    </recommendedName>
</protein>
<gene>
    <name evidence="2" type="ORF">SAMN04489723_101304</name>
</gene>
<evidence type="ECO:0000313" key="2">
    <source>
        <dbReference type="EMBL" id="SFA78232.1"/>
    </source>
</evidence>
<organism evidence="2 3">
    <name type="scientific">Algoriphagus aquimarinus</name>
    <dbReference type="NCBI Taxonomy" id="237018"/>
    <lineage>
        <taxon>Bacteria</taxon>
        <taxon>Pseudomonadati</taxon>
        <taxon>Bacteroidota</taxon>
        <taxon>Cytophagia</taxon>
        <taxon>Cytophagales</taxon>
        <taxon>Cyclobacteriaceae</taxon>
        <taxon>Algoriphagus</taxon>
    </lineage>
</organism>
<dbReference type="RefSeq" id="WP_245786751.1">
    <property type="nucleotide sequence ID" value="NZ_FOKK01000001.1"/>
</dbReference>
<proteinExistence type="predicted"/>
<keyword evidence="3" id="KW-1185">Reference proteome</keyword>
<reference evidence="2 3" key="1">
    <citation type="submission" date="2016-10" db="EMBL/GenBank/DDBJ databases">
        <authorList>
            <person name="de Groot N.N."/>
        </authorList>
    </citation>
    <scope>NUCLEOTIDE SEQUENCE [LARGE SCALE GENOMIC DNA]</scope>
    <source>
        <strain evidence="2 3">DSM 23399</strain>
    </source>
</reference>
<dbReference type="EMBL" id="FOKK01000001">
    <property type="protein sequence ID" value="SFA78232.1"/>
    <property type="molecule type" value="Genomic_DNA"/>
</dbReference>
<sequence length="255" mass="27473">MKLNIGKIAFAAIVLPAGLGLFSCESEDEKPISESETQASLKATTTQPNSSTSENGRFIISGFTVNEFTVGTQDVEMKYYAAADLIAGIDLGGIQLKTTLNADLQSSSSKQKSLKLISNGETKVSLVGEGNTPEGNYKEVSFSLYKNQSSGDPMYQKSLLITGEINGKSTQFWTETEKVIEATAESDSGIEVENNTELLLSFEMEKLFAGVDFTSATDANNDGKIEIRPNSPDGNTEILAKIEANIENSVVLKKR</sequence>
<dbReference type="AlphaFoldDB" id="A0A1I0VPG1"/>
<dbReference type="Proteomes" id="UP000198790">
    <property type="component" value="Unassembled WGS sequence"/>
</dbReference>
<dbReference type="PROSITE" id="PS51257">
    <property type="entry name" value="PROKAR_LIPOPROTEIN"/>
    <property type="match status" value="1"/>
</dbReference>
<evidence type="ECO:0008006" key="4">
    <source>
        <dbReference type="Google" id="ProtNLM"/>
    </source>
</evidence>
<feature type="region of interest" description="Disordered" evidence="1">
    <location>
        <begin position="32"/>
        <end position="53"/>
    </location>
</feature>
<evidence type="ECO:0000313" key="3">
    <source>
        <dbReference type="Proteomes" id="UP000198790"/>
    </source>
</evidence>
<accession>A0A1I0VPG1</accession>